<sequence>HPFSEARKTIVDILTNDERFSSLLEALQRTRLIPLLNHLETGTFFAPTNEAFEDDPFVTKDRMLYHILYEEIKGEEFFNGQLLTTRYEIMEKLGDGKVGQKSKVEKVTEKLGQEVTYVGNGKIIQTDLQADNGSVPFKHFCI</sequence>
<dbReference type="Proteomes" id="UP000789920">
    <property type="component" value="Unassembled WGS sequence"/>
</dbReference>
<proteinExistence type="predicted"/>
<name>A0ACA9N052_9GLOM</name>
<gene>
    <name evidence="1" type="ORF">RPERSI_LOCUS6661</name>
</gene>
<accession>A0ACA9N052</accession>
<dbReference type="EMBL" id="CAJVQC010010693">
    <property type="protein sequence ID" value="CAG8619578.1"/>
    <property type="molecule type" value="Genomic_DNA"/>
</dbReference>
<organism evidence="1 2">
    <name type="scientific">Racocetra persica</name>
    <dbReference type="NCBI Taxonomy" id="160502"/>
    <lineage>
        <taxon>Eukaryota</taxon>
        <taxon>Fungi</taxon>
        <taxon>Fungi incertae sedis</taxon>
        <taxon>Mucoromycota</taxon>
        <taxon>Glomeromycotina</taxon>
        <taxon>Glomeromycetes</taxon>
        <taxon>Diversisporales</taxon>
        <taxon>Gigasporaceae</taxon>
        <taxon>Racocetra</taxon>
    </lineage>
</organism>
<reference evidence="1" key="1">
    <citation type="submission" date="2021-06" db="EMBL/GenBank/DDBJ databases">
        <authorList>
            <person name="Kallberg Y."/>
            <person name="Tangrot J."/>
            <person name="Rosling A."/>
        </authorList>
    </citation>
    <scope>NUCLEOTIDE SEQUENCE</scope>
    <source>
        <strain evidence="1">MA461A</strain>
    </source>
</reference>
<feature type="non-terminal residue" evidence="1">
    <location>
        <position position="1"/>
    </location>
</feature>
<evidence type="ECO:0000313" key="2">
    <source>
        <dbReference type="Proteomes" id="UP000789920"/>
    </source>
</evidence>
<evidence type="ECO:0000313" key="1">
    <source>
        <dbReference type="EMBL" id="CAG8619578.1"/>
    </source>
</evidence>
<keyword evidence="2" id="KW-1185">Reference proteome</keyword>
<comment type="caution">
    <text evidence="1">The sequence shown here is derived from an EMBL/GenBank/DDBJ whole genome shotgun (WGS) entry which is preliminary data.</text>
</comment>
<protein>
    <submittedName>
        <fullName evidence="1">738_t:CDS:1</fullName>
    </submittedName>
</protein>